<evidence type="ECO:0000313" key="10">
    <source>
        <dbReference type="EMBL" id="QDM43553.1"/>
    </source>
</evidence>
<feature type="transmembrane region" description="Helical" evidence="8">
    <location>
        <begin position="197"/>
        <end position="221"/>
    </location>
</feature>
<feature type="transmembrane region" description="Helical" evidence="8">
    <location>
        <begin position="12"/>
        <end position="31"/>
    </location>
</feature>
<evidence type="ECO:0000256" key="4">
    <source>
        <dbReference type="ARBA" id="ARBA00022475"/>
    </source>
</evidence>
<gene>
    <name evidence="10" type="ORF">FLT43_08625</name>
    <name evidence="9" type="ORF">M5W83_03755</name>
</gene>
<comment type="subcellular location">
    <subcellularLocation>
        <location evidence="1">Cell membrane</location>
        <topology evidence="1">Multi-pass membrane protein</topology>
    </subcellularLocation>
</comment>
<evidence type="ECO:0000313" key="9">
    <source>
        <dbReference type="EMBL" id="MCY9606274.1"/>
    </source>
</evidence>
<feature type="transmembrane region" description="Helical" evidence="8">
    <location>
        <begin position="128"/>
        <end position="150"/>
    </location>
</feature>
<dbReference type="PANTHER" id="PTHR30472">
    <property type="entry name" value="FERRIC ENTEROBACTIN TRANSPORT SYSTEM PERMEASE PROTEIN"/>
    <property type="match status" value="1"/>
</dbReference>
<evidence type="ECO:0000256" key="8">
    <source>
        <dbReference type="SAM" id="Phobius"/>
    </source>
</evidence>
<dbReference type="GO" id="GO:0005886">
    <property type="term" value="C:plasma membrane"/>
    <property type="evidence" value="ECO:0007669"/>
    <property type="project" value="UniProtKB-SubCell"/>
</dbReference>
<dbReference type="EMBL" id="CP041405">
    <property type="protein sequence ID" value="QDM43553.1"/>
    <property type="molecule type" value="Genomic_DNA"/>
</dbReference>
<protein>
    <submittedName>
        <fullName evidence="10">Iron ABC transporter permease</fullName>
    </submittedName>
</protein>
<keyword evidence="12" id="KW-1185">Reference proteome</keyword>
<reference evidence="9 12" key="2">
    <citation type="submission" date="2022-05" db="EMBL/GenBank/DDBJ databases">
        <title>Genome Sequencing of Bee-Associated Microbes.</title>
        <authorList>
            <person name="Dunlap C."/>
        </authorList>
    </citation>
    <scope>NUCLEOTIDE SEQUENCE [LARGE SCALE GENOMIC DNA]</scope>
    <source>
        <strain evidence="9 12">NRRL B-14613</strain>
    </source>
</reference>
<keyword evidence="3" id="KW-0813">Transport</keyword>
<reference evidence="10 11" key="1">
    <citation type="submission" date="2019-07" db="EMBL/GenBank/DDBJ databases">
        <title>Paenibacillus thiaminolyticus NRRL B-4156.</title>
        <authorList>
            <person name="Hehnly C."/>
            <person name="Zhang L."/>
        </authorList>
    </citation>
    <scope>NUCLEOTIDE SEQUENCE [LARGE SCALE GENOMIC DNA]</scope>
    <source>
        <strain evidence="10 11">NRRL B-4156</strain>
    </source>
</reference>
<dbReference type="FunFam" id="1.10.3470.10:FF:000001">
    <property type="entry name" value="Vitamin B12 ABC transporter permease BtuC"/>
    <property type="match status" value="1"/>
</dbReference>
<dbReference type="CDD" id="cd06550">
    <property type="entry name" value="TM_ABC_iron-siderophores_like"/>
    <property type="match status" value="1"/>
</dbReference>
<feature type="transmembrane region" description="Helical" evidence="8">
    <location>
        <begin position="96"/>
        <end position="116"/>
    </location>
</feature>
<dbReference type="Proteomes" id="UP001209276">
    <property type="component" value="Unassembled WGS sequence"/>
</dbReference>
<feature type="transmembrane region" description="Helical" evidence="8">
    <location>
        <begin position="287"/>
        <end position="308"/>
    </location>
</feature>
<dbReference type="Pfam" id="PF01032">
    <property type="entry name" value="FecCD"/>
    <property type="match status" value="1"/>
</dbReference>
<dbReference type="Gene3D" id="1.10.3470.10">
    <property type="entry name" value="ABC transporter involved in vitamin B12 uptake, BtuC"/>
    <property type="match status" value="1"/>
</dbReference>
<dbReference type="GeneID" id="76996032"/>
<name>A0AAP9J206_PANTH</name>
<keyword evidence="4" id="KW-1003">Cell membrane</keyword>
<comment type="similarity">
    <text evidence="2">Belongs to the binding-protein-dependent transport system permease family. FecCD subfamily.</text>
</comment>
<dbReference type="PANTHER" id="PTHR30472:SF64">
    <property type="entry name" value="IRON(3+)-HYDROXAMATE IMPORT SYSTEM PERMEASE PROTEIN FHUG"/>
    <property type="match status" value="1"/>
</dbReference>
<dbReference type="InterPro" id="IPR037294">
    <property type="entry name" value="ABC_BtuC-like"/>
</dbReference>
<organism evidence="10 11">
    <name type="scientific">Paenibacillus thiaminolyticus</name>
    <name type="common">Bacillus thiaminolyticus</name>
    <dbReference type="NCBI Taxonomy" id="49283"/>
    <lineage>
        <taxon>Bacteria</taxon>
        <taxon>Bacillati</taxon>
        <taxon>Bacillota</taxon>
        <taxon>Bacilli</taxon>
        <taxon>Bacillales</taxon>
        <taxon>Paenibacillaceae</taxon>
        <taxon>Paenibacillus</taxon>
    </lineage>
</organism>
<evidence type="ECO:0000256" key="7">
    <source>
        <dbReference type="ARBA" id="ARBA00023136"/>
    </source>
</evidence>
<dbReference type="GO" id="GO:0022857">
    <property type="term" value="F:transmembrane transporter activity"/>
    <property type="evidence" value="ECO:0007669"/>
    <property type="project" value="InterPro"/>
</dbReference>
<dbReference type="GO" id="GO:0033214">
    <property type="term" value="P:siderophore-iron import into cell"/>
    <property type="evidence" value="ECO:0007669"/>
    <property type="project" value="TreeGrafter"/>
</dbReference>
<evidence type="ECO:0000256" key="3">
    <source>
        <dbReference type="ARBA" id="ARBA00022448"/>
    </source>
</evidence>
<dbReference type="AlphaFoldDB" id="A0AAP9J206"/>
<dbReference type="SUPFAM" id="SSF81345">
    <property type="entry name" value="ABC transporter involved in vitamin B12 uptake, BtuC"/>
    <property type="match status" value="1"/>
</dbReference>
<dbReference type="EMBL" id="JAMDMM010000010">
    <property type="protein sequence ID" value="MCY9606274.1"/>
    <property type="molecule type" value="Genomic_DNA"/>
</dbReference>
<evidence type="ECO:0000256" key="1">
    <source>
        <dbReference type="ARBA" id="ARBA00004651"/>
    </source>
</evidence>
<evidence type="ECO:0000256" key="6">
    <source>
        <dbReference type="ARBA" id="ARBA00022989"/>
    </source>
</evidence>
<keyword evidence="6 8" id="KW-1133">Transmembrane helix</keyword>
<keyword evidence="7 8" id="KW-0472">Membrane</keyword>
<feature type="transmembrane region" description="Helical" evidence="8">
    <location>
        <begin position="320"/>
        <end position="337"/>
    </location>
</feature>
<feature type="transmembrane region" description="Helical" evidence="8">
    <location>
        <begin position="250"/>
        <end position="275"/>
    </location>
</feature>
<dbReference type="InterPro" id="IPR000522">
    <property type="entry name" value="ABC_transptr_permease_BtuC"/>
</dbReference>
<feature type="transmembrane region" description="Helical" evidence="8">
    <location>
        <begin position="67"/>
        <end position="84"/>
    </location>
</feature>
<proteinExistence type="inferred from homology"/>
<keyword evidence="5 8" id="KW-0812">Transmembrane</keyword>
<evidence type="ECO:0000256" key="2">
    <source>
        <dbReference type="ARBA" id="ARBA00007935"/>
    </source>
</evidence>
<evidence type="ECO:0000313" key="11">
    <source>
        <dbReference type="Proteomes" id="UP000315377"/>
    </source>
</evidence>
<sequence>MRPLRMTPHGRASLVLGLLAAIIIAVFLISLNSGSIPLSPLDVVKTLFGGGTQQQETVLFQFRMPRMVIALLIGCGLAVSGVILQGLSRNALADPGILGINAGAGLAVVLFMYLVFETKEIKSVLPTMTIPLFALVGAGATALLIFTLAWKQGITPIRLILVGIAVSAGLGAVNTFISLKLANANFMYATVWLAGSLWGTSWAFVIAILPWILVLVPYAMWKARSLNVLQLGDPLATGVGLRVERERGKLIFASAGLAGACVAAGGGIGFVGLIAPHIARKLVGPKHQLLIPAATLIGALLLLAADLLSRNVLSRTEIPVGIVITVLGAPYFLYLLMKTKT</sequence>
<dbReference type="RefSeq" id="WP_115057843.1">
    <property type="nucleotide sequence ID" value="NZ_CABMNB010000047.1"/>
</dbReference>
<dbReference type="Proteomes" id="UP000315377">
    <property type="component" value="Chromosome"/>
</dbReference>
<feature type="transmembrane region" description="Helical" evidence="8">
    <location>
        <begin position="157"/>
        <end position="177"/>
    </location>
</feature>
<evidence type="ECO:0000313" key="12">
    <source>
        <dbReference type="Proteomes" id="UP001209276"/>
    </source>
</evidence>
<evidence type="ECO:0000256" key="5">
    <source>
        <dbReference type="ARBA" id="ARBA00022692"/>
    </source>
</evidence>
<accession>A0AAP9J206</accession>